<proteinExistence type="predicted"/>
<comment type="caution">
    <text evidence="1">The sequence shown here is derived from an EMBL/GenBank/DDBJ whole genome shotgun (WGS) entry which is preliminary data.</text>
</comment>
<evidence type="ECO:0000313" key="1">
    <source>
        <dbReference type="EMBL" id="MPN26201.1"/>
    </source>
</evidence>
<dbReference type="EMBL" id="VSSQ01075652">
    <property type="protein sequence ID" value="MPN26201.1"/>
    <property type="molecule type" value="Genomic_DNA"/>
</dbReference>
<sequence length="102" mass="11823">MCVNQYTIRMLPSASNYFLHVGGGRISQSGMSGQIHIDINWHLPLEEASQFCNFLLNQSGILKIPSLRFCTVWEQYPIDQRCIFLYKISRYLPIIGTRNKLK</sequence>
<name>A0A645GGW2_9ZZZZ</name>
<protein>
    <submittedName>
        <fullName evidence="1">Uncharacterized protein</fullName>
    </submittedName>
</protein>
<gene>
    <name evidence="1" type="ORF">SDC9_173625</name>
</gene>
<dbReference type="AlphaFoldDB" id="A0A645GGW2"/>
<organism evidence="1">
    <name type="scientific">bioreactor metagenome</name>
    <dbReference type="NCBI Taxonomy" id="1076179"/>
    <lineage>
        <taxon>unclassified sequences</taxon>
        <taxon>metagenomes</taxon>
        <taxon>ecological metagenomes</taxon>
    </lineage>
</organism>
<reference evidence="1" key="1">
    <citation type="submission" date="2019-08" db="EMBL/GenBank/DDBJ databases">
        <authorList>
            <person name="Kucharzyk K."/>
            <person name="Murdoch R.W."/>
            <person name="Higgins S."/>
            <person name="Loffler F."/>
        </authorList>
    </citation>
    <scope>NUCLEOTIDE SEQUENCE</scope>
</reference>
<accession>A0A645GGW2</accession>